<evidence type="ECO:0000256" key="6">
    <source>
        <dbReference type="ARBA" id="ARBA00049157"/>
    </source>
</evidence>
<dbReference type="GO" id="GO:0004590">
    <property type="term" value="F:orotidine-5'-phosphate decarboxylase activity"/>
    <property type="evidence" value="ECO:0007669"/>
    <property type="project" value="UniProtKB-UniRule"/>
</dbReference>
<dbReference type="RefSeq" id="WP_073383541.1">
    <property type="nucleotide sequence ID" value="NZ_CABJAI010000011.1"/>
</dbReference>
<dbReference type="EMBL" id="JACCKS010000012">
    <property type="protein sequence ID" value="NZA38686.1"/>
    <property type="molecule type" value="Genomic_DNA"/>
</dbReference>
<evidence type="ECO:0000313" key="12">
    <source>
        <dbReference type="Proteomes" id="UP000586254"/>
    </source>
</evidence>
<dbReference type="InterPro" id="IPR011995">
    <property type="entry name" value="OMPdecase_type-2"/>
</dbReference>
<dbReference type="InterPro" id="IPR001754">
    <property type="entry name" value="OMPdeCOase_dom"/>
</dbReference>
<dbReference type="CDD" id="cd04725">
    <property type="entry name" value="OMP_decarboxylase_like"/>
    <property type="match status" value="1"/>
</dbReference>
<dbReference type="PANTHER" id="PTHR43375:SF1">
    <property type="entry name" value="OROTIDINE 5'-PHOSPHATE DECARBOXYLASE"/>
    <property type="match status" value="1"/>
</dbReference>
<evidence type="ECO:0000313" key="10">
    <source>
        <dbReference type="EMBL" id="SHM42331.1"/>
    </source>
</evidence>
<accession>A0A1M7INR2</accession>
<evidence type="ECO:0000256" key="7">
    <source>
        <dbReference type="HAMAP-Rule" id="MF_01215"/>
    </source>
</evidence>
<feature type="active site" description="Proton donor" evidence="7">
    <location>
        <position position="96"/>
    </location>
</feature>
<dbReference type="Gene3D" id="3.20.20.70">
    <property type="entry name" value="Aldolase class I"/>
    <property type="match status" value="1"/>
</dbReference>
<dbReference type="SUPFAM" id="SSF51366">
    <property type="entry name" value="Ribulose-phoshate binding barrel"/>
    <property type="match status" value="1"/>
</dbReference>
<comment type="catalytic activity">
    <reaction evidence="6 7">
        <text>orotidine 5'-phosphate + H(+) = UMP + CO2</text>
        <dbReference type="Rhea" id="RHEA:11596"/>
        <dbReference type="ChEBI" id="CHEBI:15378"/>
        <dbReference type="ChEBI" id="CHEBI:16526"/>
        <dbReference type="ChEBI" id="CHEBI:57538"/>
        <dbReference type="ChEBI" id="CHEBI:57865"/>
        <dbReference type="EC" id="4.1.1.23"/>
    </reaction>
</comment>
<comment type="pathway">
    <text evidence="1 7">Pyrimidine metabolism; UMP biosynthesis via de novo pathway; UMP from orotate: step 2/2.</text>
</comment>
<dbReference type="GO" id="GO:0044205">
    <property type="term" value="P:'de novo' UMP biosynthetic process"/>
    <property type="evidence" value="ECO:0007669"/>
    <property type="project" value="UniProtKB-UniRule"/>
</dbReference>
<dbReference type="Proteomes" id="UP000586254">
    <property type="component" value="Unassembled WGS sequence"/>
</dbReference>
<feature type="domain" description="Orotidine 5'-phosphate decarboxylase" evidence="8">
    <location>
        <begin position="14"/>
        <end position="263"/>
    </location>
</feature>
<dbReference type="AlphaFoldDB" id="A0A1M7INR2"/>
<organism evidence="9 12">
    <name type="scientific">Eubacterium callanderi</name>
    <dbReference type="NCBI Taxonomy" id="53442"/>
    <lineage>
        <taxon>Bacteria</taxon>
        <taxon>Bacillati</taxon>
        <taxon>Bacillota</taxon>
        <taxon>Clostridia</taxon>
        <taxon>Eubacteriales</taxon>
        <taxon>Eubacteriaceae</taxon>
        <taxon>Eubacterium</taxon>
    </lineage>
</organism>
<name>A0A1M7INR2_9FIRM</name>
<dbReference type="HAMAP" id="MF_01215">
    <property type="entry name" value="OMPdecase_type2"/>
    <property type="match status" value="1"/>
</dbReference>
<dbReference type="EMBL" id="FRBP01000017">
    <property type="protein sequence ID" value="SHM42331.1"/>
    <property type="molecule type" value="Genomic_DNA"/>
</dbReference>
<gene>
    <name evidence="7 9" type="primary">pyrF</name>
    <name evidence="9" type="ORF">H0N91_11230</name>
    <name evidence="10" type="ORF">SAMN04515649_11710</name>
</gene>
<proteinExistence type="inferred from homology"/>
<dbReference type="EC" id="4.1.1.23" evidence="7"/>
<keyword evidence="3 7" id="KW-0210">Decarboxylase</keyword>
<protein>
    <recommendedName>
        <fullName evidence="7">Orotidine 5'-phosphate decarboxylase</fullName>
        <ecNumber evidence="7">4.1.1.23</ecNumber>
    </recommendedName>
    <alternativeName>
        <fullName evidence="7">OMP decarboxylase</fullName>
        <shortName evidence="7">OMPDCase</shortName>
        <shortName evidence="7">OMPdecase</shortName>
    </alternativeName>
</protein>
<dbReference type="NCBIfam" id="TIGR02127">
    <property type="entry name" value="pyrF_sub2"/>
    <property type="match status" value="1"/>
</dbReference>
<keyword evidence="4 7" id="KW-0665">Pyrimidine biosynthesis</keyword>
<evidence type="ECO:0000313" key="11">
    <source>
        <dbReference type="Proteomes" id="UP000184012"/>
    </source>
</evidence>
<dbReference type="InterPro" id="IPR011060">
    <property type="entry name" value="RibuloseP-bd_barrel"/>
</dbReference>
<evidence type="ECO:0000256" key="5">
    <source>
        <dbReference type="ARBA" id="ARBA00023239"/>
    </source>
</evidence>
<evidence type="ECO:0000256" key="2">
    <source>
        <dbReference type="ARBA" id="ARBA00008847"/>
    </source>
</evidence>
<dbReference type="Proteomes" id="UP000184012">
    <property type="component" value="Unassembled WGS sequence"/>
</dbReference>
<dbReference type="UniPathway" id="UPA00070">
    <property type="reaction ID" value="UER00120"/>
</dbReference>
<dbReference type="FunFam" id="3.20.20.70:FF:000246">
    <property type="entry name" value="Orotidine 5'-phosphate decarboxylase"/>
    <property type="match status" value="1"/>
</dbReference>
<evidence type="ECO:0000256" key="4">
    <source>
        <dbReference type="ARBA" id="ARBA00022975"/>
    </source>
</evidence>
<dbReference type="PANTHER" id="PTHR43375">
    <property type="entry name" value="OROTIDINE 5'-PHOSPHATE DECARBOXYLASE"/>
    <property type="match status" value="1"/>
</dbReference>
<dbReference type="InterPro" id="IPR013785">
    <property type="entry name" value="Aldolase_TIM"/>
</dbReference>
<comment type="caution">
    <text evidence="9">The sequence shown here is derived from an EMBL/GenBank/DDBJ whole genome shotgun (WGS) entry which is preliminary data.</text>
</comment>
<dbReference type="Pfam" id="PF00215">
    <property type="entry name" value="OMPdecase"/>
    <property type="match status" value="1"/>
</dbReference>
<reference evidence="10 11" key="1">
    <citation type="submission" date="2016-11" db="EMBL/GenBank/DDBJ databases">
        <authorList>
            <person name="Varghese N."/>
            <person name="Submissions S."/>
        </authorList>
    </citation>
    <scope>NUCLEOTIDE SEQUENCE [LARGE SCALE GENOMIC DNA]</scope>
    <source>
        <strain evidence="10 11">FD</strain>
    </source>
</reference>
<comment type="similarity">
    <text evidence="2 7">Belongs to the OMP decarboxylase family. Type 2 subfamily.</text>
</comment>
<evidence type="ECO:0000259" key="8">
    <source>
        <dbReference type="SMART" id="SM00934"/>
    </source>
</evidence>
<evidence type="ECO:0000313" key="9">
    <source>
        <dbReference type="EMBL" id="NZA38686.1"/>
    </source>
</evidence>
<sequence>MIMDRLYNEALKSPVCVGLDTKIDFLPQYLKDKDWSAGEKITAFNKKIVDATADIAACYKMQIACYEALGLDGMKAYSETVRYVRKSGKIAIGDAKRGDITSTAAQYAKGHFEGDFEVDILTVNAYMGEDAVSPYFPYIENNEKGLFVLLHTSNPSSRDFQELKLEKDGQKLYEAVGDKITEWGKPYIGESGYSAVGAVVGLTFPEEFEALQDQCPSTFFLVPGYGAQGGTGKDIANIFKKSRCAVINSSRGLITAHQKAETPCETEGFEALIREKTLAMKEDILKWL</sequence>
<evidence type="ECO:0000256" key="3">
    <source>
        <dbReference type="ARBA" id="ARBA00022793"/>
    </source>
</evidence>
<dbReference type="GO" id="GO:0006207">
    <property type="term" value="P:'de novo' pyrimidine nucleobase biosynthetic process"/>
    <property type="evidence" value="ECO:0007669"/>
    <property type="project" value="InterPro"/>
</dbReference>
<keyword evidence="5 7" id="KW-0456">Lyase</keyword>
<evidence type="ECO:0000256" key="1">
    <source>
        <dbReference type="ARBA" id="ARBA00004861"/>
    </source>
</evidence>
<reference evidence="9 12" key="2">
    <citation type="submission" date="2020-07" db="EMBL/GenBank/DDBJ databases">
        <title>Organ Donor 1.</title>
        <authorList>
            <person name="Marsh A.J."/>
            <person name="Azcarate-Peril M.A."/>
        </authorList>
    </citation>
    <scope>NUCLEOTIDE SEQUENCE [LARGE SCALE GENOMIC DNA]</scope>
    <source>
        <strain evidence="9 12">AMC0717</strain>
    </source>
</reference>
<dbReference type="SMART" id="SM00934">
    <property type="entry name" value="OMPdecase"/>
    <property type="match status" value="1"/>
</dbReference>